<evidence type="ECO:0000256" key="5">
    <source>
        <dbReference type="ARBA" id="ARBA00022777"/>
    </source>
</evidence>
<dbReference type="GO" id="GO:0005886">
    <property type="term" value="C:plasma membrane"/>
    <property type="evidence" value="ECO:0007669"/>
    <property type="project" value="TreeGrafter"/>
</dbReference>
<evidence type="ECO:0000256" key="4">
    <source>
        <dbReference type="ARBA" id="ARBA00022679"/>
    </source>
</evidence>
<dbReference type="EC" id="2.7.13.3" evidence="2"/>
<dbReference type="AlphaFoldDB" id="A0A0C3FIS8"/>
<dbReference type="InterPro" id="IPR003661">
    <property type="entry name" value="HisK_dim/P_dom"/>
</dbReference>
<dbReference type="PROSITE" id="PS50109">
    <property type="entry name" value="HIS_KIN"/>
    <property type="match status" value="1"/>
</dbReference>
<evidence type="ECO:0000256" key="1">
    <source>
        <dbReference type="ARBA" id="ARBA00000085"/>
    </source>
</evidence>
<evidence type="ECO:0000256" key="7">
    <source>
        <dbReference type="SAM" id="MobiDB-lite"/>
    </source>
</evidence>
<dbReference type="GO" id="GO:0009927">
    <property type="term" value="F:histidine phosphotransfer kinase activity"/>
    <property type="evidence" value="ECO:0007669"/>
    <property type="project" value="TreeGrafter"/>
</dbReference>
<accession>A0A0C3FIS8</accession>
<dbReference type="PANTHER" id="PTHR43047">
    <property type="entry name" value="TWO-COMPONENT HISTIDINE PROTEIN KINASE"/>
    <property type="match status" value="1"/>
</dbReference>
<dbReference type="InterPro" id="IPR001789">
    <property type="entry name" value="Sig_transdc_resp-reg_receiver"/>
</dbReference>
<dbReference type="SMART" id="SM00448">
    <property type="entry name" value="REC"/>
    <property type="match status" value="1"/>
</dbReference>
<name>A0A0C3FIS8_PILCF</name>
<dbReference type="SUPFAM" id="SSF55781">
    <property type="entry name" value="GAF domain-like"/>
    <property type="match status" value="1"/>
</dbReference>
<dbReference type="SUPFAM" id="SSF47384">
    <property type="entry name" value="Homodimeric domain of signal transducing histidine kinase"/>
    <property type="match status" value="1"/>
</dbReference>
<reference evidence="10 11" key="1">
    <citation type="submission" date="2014-04" db="EMBL/GenBank/DDBJ databases">
        <authorList>
            <consortium name="DOE Joint Genome Institute"/>
            <person name="Kuo A."/>
            <person name="Tarkka M."/>
            <person name="Buscot F."/>
            <person name="Kohler A."/>
            <person name="Nagy L.G."/>
            <person name="Floudas D."/>
            <person name="Copeland A."/>
            <person name="Barry K.W."/>
            <person name="Cichocki N."/>
            <person name="Veneault-Fourrey C."/>
            <person name="LaButti K."/>
            <person name="Lindquist E.A."/>
            <person name="Lipzen A."/>
            <person name="Lundell T."/>
            <person name="Morin E."/>
            <person name="Murat C."/>
            <person name="Sun H."/>
            <person name="Tunlid A."/>
            <person name="Henrissat B."/>
            <person name="Grigoriev I.V."/>
            <person name="Hibbett D.S."/>
            <person name="Martin F."/>
            <person name="Nordberg H.P."/>
            <person name="Cantor M.N."/>
            <person name="Hua S.X."/>
        </authorList>
    </citation>
    <scope>NUCLEOTIDE SEQUENCE [LARGE SCALE GENOMIC DNA]</scope>
    <source>
        <strain evidence="10 11">F 1598</strain>
    </source>
</reference>
<dbReference type="Pfam" id="PF01590">
    <property type="entry name" value="GAF"/>
    <property type="match status" value="1"/>
</dbReference>
<evidence type="ECO:0000256" key="3">
    <source>
        <dbReference type="ARBA" id="ARBA00022553"/>
    </source>
</evidence>
<dbReference type="FunFam" id="1.10.287.130:FF:000023">
    <property type="entry name" value="Sensor histidine kinase/response regulator, putative"/>
    <property type="match status" value="1"/>
</dbReference>
<comment type="catalytic activity">
    <reaction evidence="1">
        <text>ATP + protein L-histidine = ADP + protein N-phospho-L-histidine.</text>
        <dbReference type="EC" id="2.7.13.3"/>
    </reaction>
</comment>
<dbReference type="SUPFAM" id="SSF55874">
    <property type="entry name" value="ATPase domain of HSP90 chaperone/DNA topoisomerase II/histidine kinase"/>
    <property type="match status" value="1"/>
</dbReference>
<reference evidence="11" key="2">
    <citation type="submission" date="2015-01" db="EMBL/GenBank/DDBJ databases">
        <title>Evolutionary Origins and Diversification of the Mycorrhizal Mutualists.</title>
        <authorList>
            <consortium name="DOE Joint Genome Institute"/>
            <consortium name="Mycorrhizal Genomics Consortium"/>
            <person name="Kohler A."/>
            <person name="Kuo A."/>
            <person name="Nagy L.G."/>
            <person name="Floudas D."/>
            <person name="Copeland A."/>
            <person name="Barry K.W."/>
            <person name="Cichocki N."/>
            <person name="Veneault-Fourrey C."/>
            <person name="LaButti K."/>
            <person name="Lindquist E.A."/>
            <person name="Lipzen A."/>
            <person name="Lundell T."/>
            <person name="Morin E."/>
            <person name="Murat C."/>
            <person name="Riley R."/>
            <person name="Ohm R."/>
            <person name="Sun H."/>
            <person name="Tunlid A."/>
            <person name="Henrissat B."/>
            <person name="Grigoriev I.V."/>
            <person name="Hibbett D.S."/>
            <person name="Martin F."/>
        </authorList>
    </citation>
    <scope>NUCLEOTIDE SEQUENCE [LARGE SCALE GENOMIC DNA]</scope>
    <source>
        <strain evidence="11">F 1598</strain>
    </source>
</reference>
<dbReference type="GO" id="GO:0000155">
    <property type="term" value="F:phosphorelay sensor kinase activity"/>
    <property type="evidence" value="ECO:0007669"/>
    <property type="project" value="InterPro"/>
</dbReference>
<evidence type="ECO:0000259" key="8">
    <source>
        <dbReference type="PROSITE" id="PS50109"/>
    </source>
</evidence>
<dbReference type="InterPro" id="IPR003594">
    <property type="entry name" value="HATPase_dom"/>
</dbReference>
<evidence type="ECO:0000256" key="6">
    <source>
        <dbReference type="PROSITE-ProRule" id="PRU00169"/>
    </source>
</evidence>
<dbReference type="CDD" id="cd00082">
    <property type="entry name" value="HisKA"/>
    <property type="match status" value="1"/>
</dbReference>
<evidence type="ECO:0000259" key="9">
    <source>
        <dbReference type="PROSITE" id="PS50110"/>
    </source>
</evidence>
<keyword evidence="3 6" id="KW-0597">Phosphoprotein</keyword>
<dbReference type="Pfam" id="PF02518">
    <property type="entry name" value="HATPase_c"/>
    <property type="match status" value="1"/>
</dbReference>
<proteinExistence type="predicted"/>
<keyword evidence="11" id="KW-1185">Reference proteome</keyword>
<gene>
    <name evidence="10" type="ORF">PILCRDRAFT_818629</name>
</gene>
<evidence type="ECO:0000313" key="10">
    <source>
        <dbReference type="EMBL" id="KIM84290.1"/>
    </source>
</evidence>
<keyword evidence="4" id="KW-0808">Transferase</keyword>
<dbReference type="SMART" id="SM00388">
    <property type="entry name" value="HisKA"/>
    <property type="match status" value="1"/>
</dbReference>
<dbReference type="InterPro" id="IPR004358">
    <property type="entry name" value="Sig_transdc_His_kin-like_C"/>
</dbReference>
<dbReference type="Gene3D" id="1.10.287.130">
    <property type="match status" value="1"/>
</dbReference>
<dbReference type="InterPro" id="IPR005467">
    <property type="entry name" value="His_kinase_dom"/>
</dbReference>
<dbReference type="HOGENOM" id="CLU_000445_114_44_1"/>
<dbReference type="OrthoDB" id="21225at2759"/>
<feature type="domain" description="Response regulatory" evidence="9">
    <location>
        <begin position="809"/>
        <end position="937"/>
    </location>
</feature>
<dbReference type="SUPFAM" id="SSF52172">
    <property type="entry name" value="CheY-like"/>
    <property type="match status" value="1"/>
</dbReference>
<dbReference type="InterPro" id="IPR036890">
    <property type="entry name" value="HATPase_C_sf"/>
</dbReference>
<dbReference type="EMBL" id="KN832988">
    <property type="protein sequence ID" value="KIM84290.1"/>
    <property type="molecule type" value="Genomic_DNA"/>
</dbReference>
<evidence type="ECO:0000256" key="2">
    <source>
        <dbReference type="ARBA" id="ARBA00012438"/>
    </source>
</evidence>
<dbReference type="InParanoid" id="A0A0C3FIS8"/>
<dbReference type="InterPro" id="IPR011006">
    <property type="entry name" value="CheY-like_superfamily"/>
</dbReference>
<dbReference type="STRING" id="765440.A0A0C3FIS8"/>
<dbReference type="SMART" id="SM00387">
    <property type="entry name" value="HATPase_c"/>
    <property type="match status" value="1"/>
</dbReference>
<dbReference type="Pfam" id="PF00512">
    <property type="entry name" value="HisKA"/>
    <property type="match status" value="1"/>
</dbReference>
<organism evidence="10 11">
    <name type="scientific">Piloderma croceum (strain F 1598)</name>
    <dbReference type="NCBI Taxonomy" id="765440"/>
    <lineage>
        <taxon>Eukaryota</taxon>
        <taxon>Fungi</taxon>
        <taxon>Dikarya</taxon>
        <taxon>Basidiomycota</taxon>
        <taxon>Agaricomycotina</taxon>
        <taxon>Agaricomycetes</taxon>
        <taxon>Agaricomycetidae</taxon>
        <taxon>Atheliales</taxon>
        <taxon>Atheliaceae</taxon>
        <taxon>Piloderma</taxon>
    </lineage>
</organism>
<dbReference type="PRINTS" id="PR00344">
    <property type="entry name" value="BCTRLSENSOR"/>
</dbReference>
<dbReference type="Gene3D" id="3.40.50.2300">
    <property type="match status" value="1"/>
</dbReference>
<dbReference type="Gene3D" id="3.30.565.10">
    <property type="entry name" value="Histidine kinase-like ATPase, C-terminal domain"/>
    <property type="match status" value="1"/>
</dbReference>
<evidence type="ECO:0000313" key="11">
    <source>
        <dbReference type="Proteomes" id="UP000054166"/>
    </source>
</evidence>
<feature type="compositionally biased region" description="Basic and acidic residues" evidence="7">
    <location>
        <begin position="728"/>
        <end position="740"/>
    </location>
</feature>
<dbReference type="InterPro" id="IPR003018">
    <property type="entry name" value="GAF"/>
</dbReference>
<keyword evidence="5" id="KW-0418">Kinase</keyword>
<feature type="region of interest" description="Disordered" evidence="7">
    <location>
        <begin position="716"/>
        <end position="766"/>
    </location>
</feature>
<feature type="domain" description="Histidine kinase" evidence="8">
    <location>
        <begin position="285"/>
        <end position="547"/>
    </location>
</feature>
<sequence length="942" mass="104064">MVILNTQSDWRFAKHPYVTGPPNIRFYAGAPLRTQEGYNIGTLSVTDDSPREDFSPRQRHTLKEFAAIAMREMELWRDKIQLRIRDRIQTSMEQFSRECLEIETEVGDHIEKRGLTVGASMERVYDRAAKLVKRTLDVEGVIVMDISHCEVLETMSAEGAVSVVIHHGDPHLEMKTQSLSQDEYSKLTSFFSAHRDGKISEGIVPSALRTFLPTRIQYALTVPIFNIDKRPFALLCAYNSAEHPNRFLEGHELSYLRAIGVIILSAVLKRRMILADKAKSLFISNISHELRTPLHGILAAAELLTDTPLDANQISFLQTVQACGTSLVETVNHVLDFTKLSGNSKSGGVENMIVPSKVDLMQLVEEAIDGGWIGHLARMSAQNSEIGSVYSPPTMQQHADDVSQPASGGYVETIVEIGYREKGWLFQCERGGIRRVLMNLLGNSLKFTYNGFVHIGLRELPRTDEMPENGVKIELSVLDTGKGISQNFLKNQLFHPFSQEDPLQTGTGLGLAIVNSIVQSDSVGGKVEVWSEEGVGTEIKVIFTAEAVDDDEDGANMEPLTFDDPAHLPTVSLIAFKAGHKGVELLRAVLSSYLTTWWGFVVQQNDTSGDIIIINEDPTLVQVATHRRDISRPFIVLSASRGDAKVLAIANDHERIGGFCRVLYKPGGPSRLRSALKICLNILKIRNRRDNPSPYGQPAELFPGDAMVEPLLHRHDNSVAQPSKPHRHTEGKDMLSHTEDLGLTTRPVDIPGAKPLSGKQELEEPNSSTLQGFAADLKSTGSPTIPIGSGGSLLKSSVGIINAKELRYRVLVVEDNSILRNLIVKWLKAKGHEFRDAVDGRDGVNIYESEGPFDIVLLDLSMPKLDGIGATAEIRQIESARRNTSAKSARERRAGILALTGMSSLEDKRRAFDAGVDGYLVKPVAFKTLEEIFRKLSANEPE</sequence>
<feature type="modified residue" description="4-aspartylphosphate" evidence="6">
    <location>
        <position position="859"/>
    </location>
</feature>
<dbReference type="PROSITE" id="PS50110">
    <property type="entry name" value="RESPONSE_REGULATORY"/>
    <property type="match status" value="1"/>
</dbReference>
<dbReference type="CDD" id="cd17546">
    <property type="entry name" value="REC_hyHK_CKI1_RcsC-like"/>
    <property type="match status" value="1"/>
</dbReference>
<dbReference type="Pfam" id="PF00072">
    <property type="entry name" value="Response_reg"/>
    <property type="match status" value="1"/>
</dbReference>
<dbReference type="PANTHER" id="PTHR43047:SF72">
    <property type="entry name" value="OSMOSENSING HISTIDINE PROTEIN KINASE SLN1"/>
    <property type="match status" value="1"/>
</dbReference>
<dbReference type="Proteomes" id="UP000054166">
    <property type="component" value="Unassembled WGS sequence"/>
</dbReference>
<dbReference type="InterPro" id="IPR036097">
    <property type="entry name" value="HisK_dim/P_sf"/>
</dbReference>
<protein>
    <recommendedName>
        <fullName evidence="2">histidine kinase</fullName>
        <ecNumber evidence="2">2.7.13.3</ecNumber>
    </recommendedName>
</protein>